<sequence length="123" mass="13960">MKVVLARKRIGAPDDTETRSVIIDTEENAAQSDFIRFFTRKWIPGGNCLFEDLDGYSAVLVCVDDKEICLTEVCGPIGSGRTSERIIKKGEEYIARYLSADGKEFVDLIFNEKERGGKERREY</sequence>
<evidence type="ECO:0000313" key="1">
    <source>
        <dbReference type="EMBL" id="KKP46879.1"/>
    </source>
</evidence>
<dbReference type="AlphaFoldDB" id="A0A0F9ZRQ7"/>
<reference evidence="1 2" key="1">
    <citation type="journal article" date="2015" name="Nature">
        <title>rRNA introns, odd ribosomes, and small enigmatic genomes across a large radiation of phyla.</title>
        <authorList>
            <person name="Brown C.T."/>
            <person name="Hug L.A."/>
            <person name="Thomas B.C."/>
            <person name="Sharon I."/>
            <person name="Castelle C.J."/>
            <person name="Singh A."/>
            <person name="Wilkins M.J."/>
            <person name="Williams K.H."/>
            <person name="Banfield J.F."/>
        </authorList>
    </citation>
    <scope>NUCLEOTIDE SEQUENCE [LARGE SCALE GENOMIC DNA]</scope>
</reference>
<comment type="caution">
    <text evidence="1">The sequence shown here is derived from an EMBL/GenBank/DDBJ whole genome shotgun (WGS) entry which is preliminary data.</text>
</comment>
<dbReference type="EMBL" id="LBOZ01000007">
    <property type="protein sequence ID" value="KKP46879.1"/>
    <property type="molecule type" value="Genomic_DNA"/>
</dbReference>
<organism evidence="1 2">
    <name type="scientific">Candidatus Woesebacteria bacterium GW2011_GWA2_33_28</name>
    <dbReference type="NCBI Taxonomy" id="1618561"/>
    <lineage>
        <taxon>Bacteria</taxon>
        <taxon>Candidatus Woeseibacteriota</taxon>
    </lineage>
</organism>
<evidence type="ECO:0000313" key="2">
    <source>
        <dbReference type="Proteomes" id="UP000033995"/>
    </source>
</evidence>
<dbReference type="Proteomes" id="UP000033995">
    <property type="component" value="Unassembled WGS sequence"/>
</dbReference>
<gene>
    <name evidence="1" type="ORF">UR38_C0007G0007</name>
</gene>
<protein>
    <submittedName>
        <fullName evidence="1">Uncharacterized protein</fullName>
    </submittedName>
</protein>
<name>A0A0F9ZRQ7_9BACT</name>
<proteinExistence type="predicted"/>
<accession>A0A0F9ZRQ7</accession>